<dbReference type="Proteomes" id="UP000247233">
    <property type="component" value="Unassembled WGS sequence"/>
</dbReference>
<dbReference type="OrthoDB" id="2326446at2759"/>
<comment type="caution">
    <text evidence="2">The sequence shown here is derived from an EMBL/GenBank/DDBJ whole genome shotgun (WGS) entry which is preliminary data.</text>
</comment>
<dbReference type="InterPro" id="IPR000182">
    <property type="entry name" value="GNAT_dom"/>
</dbReference>
<evidence type="ECO:0000313" key="2">
    <source>
        <dbReference type="EMBL" id="PWY66774.1"/>
    </source>
</evidence>
<proteinExistence type="predicted"/>
<dbReference type="AlphaFoldDB" id="A0A317UXK9"/>
<dbReference type="Gene3D" id="3.40.630.30">
    <property type="match status" value="1"/>
</dbReference>
<dbReference type="VEuPathDB" id="FungiDB:BO70DRAFT_324062"/>
<gene>
    <name evidence="2" type="ORF">BO70DRAFT_324062</name>
</gene>
<dbReference type="EMBL" id="MSFL01000043">
    <property type="protein sequence ID" value="PWY66774.1"/>
    <property type="molecule type" value="Genomic_DNA"/>
</dbReference>
<organism evidence="2 3">
    <name type="scientific">Aspergillus heteromorphus CBS 117.55</name>
    <dbReference type="NCBI Taxonomy" id="1448321"/>
    <lineage>
        <taxon>Eukaryota</taxon>
        <taxon>Fungi</taxon>
        <taxon>Dikarya</taxon>
        <taxon>Ascomycota</taxon>
        <taxon>Pezizomycotina</taxon>
        <taxon>Eurotiomycetes</taxon>
        <taxon>Eurotiomycetidae</taxon>
        <taxon>Eurotiales</taxon>
        <taxon>Aspergillaceae</taxon>
        <taxon>Aspergillus</taxon>
        <taxon>Aspergillus subgen. Circumdati</taxon>
    </lineage>
</organism>
<dbReference type="STRING" id="1448321.A0A317UXK9"/>
<reference evidence="2 3" key="1">
    <citation type="submission" date="2016-12" db="EMBL/GenBank/DDBJ databases">
        <title>The genomes of Aspergillus section Nigri reveals drivers in fungal speciation.</title>
        <authorList>
            <consortium name="DOE Joint Genome Institute"/>
            <person name="Vesth T.C."/>
            <person name="Nybo J."/>
            <person name="Theobald S."/>
            <person name="Brandl J."/>
            <person name="Frisvad J.C."/>
            <person name="Nielsen K.F."/>
            <person name="Lyhne E.K."/>
            <person name="Kogle M.E."/>
            <person name="Kuo A."/>
            <person name="Riley R."/>
            <person name="Clum A."/>
            <person name="Nolan M."/>
            <person name="Lipzen A."/>
            <person name="Salamov A."/>
            <person name="Henrissat B."/>
            <person name="Wiebenga A."/>
            <person name="De Vries R.P."/>
            <person name="Grigoriev I.V."/>
            <person name="Mortensen U.H."/>
            <person name="Andersen M.R."/>
            <person name="Baker S.E."/>
        </authorList>
    </citation>
    <scope>NUCLEOTIDE SEQUENCE [LARGE SCALE GENOMIC DNA]</scope>
    <source>
        <strain evidence="2 3">CBS 117.55</strain>
    </source>
</reference>
<feature type="domain" description="N-acetyltransferase" evidence="1">
    <location>
        <begin position="59"/>
        <end position="235"/>
    </location>
</feature>
<sequence length="235" mass="26865">MSSKSSVELIPWDSESPSHVQTLIIQRQHCGWDSELVEPKWRDQQRSGTKCIYWIVLSAKDREIREKLELHFSMYKDEQVVLHDTSSSIRGVLRTPSRDSFHPIGHISLDSVNSDVQDIDLDLPDEGVYWIKTFYVSRALQGQGVGRAAMDLVESMAVDEPLCATTLALDTRQKNTQIEQEKFLSGGQEPGGVTNEEWYARRGYRLIKVVANYYPPPPGYGCQDNRTVFMRKDIE</sequence>
<dbReference type="RefSeq" id="XP_025394904.1">
    <property type="nucleotide sequence ID" value="XM_025540606.1"/>
</dbReference>
<dbReference type="InterPro" id="IPR016181">
    <property type="entry name" value="Acyl_CoA_acyltransferase"/>
</dbReference>
<dbReference type="GO" id="GO:0016747">
    <property type="term" value="F:acyltransferase activity, transferring groups other than amino-acyl groups"/>
    <property type="evidence" value="ECO:0007669"/>
    <property type="project" value="InterPro"/>
</dbReference>
<keyword evidence="3" id="KW-1185">Reference proteome</keyword>
<dbReference type="SUPFAM" id="SSF55729">
    <property type="entry name" value="Acyl-CoA N-acyltransferases (Nat)"/>
    <property type="match status" value="1"/>
</dbReference>
<evidence type="ECO:0000313" key="3">
    <source>
        <dbReference type="Proteomes" id="UP000247233"/>
    </source>
</evidence>
<accession>A0A317UXK9</accession>
<dbReference type="PROSITE" id="PS51186">
    <property type="entry name" value="GNAT"/>
    <property type="match status" value="1"/>
</dbReference>
<protein>
    <recommendedName>
        <fullName evidence="1">N-acetyltransferase domain-containing protein</fullName>
    </recommendedName>
</protein>
<dbReference type="CDD" id="cd04301">
    <property type="entry name" value="NAT_SF"/>
    <property type="match status" value="1"/>
</dbReference>
<name>A0A317UXK9_9EURO</name>
<dbReference type="GeneID" id="37062843"/>
<dbReference type="Pfam" id="PF00583">
    <property type="entry name" value="Acetyltransf_1"/>
    <property type="match status" value="1"/>
</dbReference>
<evidence type="ECO:0000259" key="1">
    <source>
        <dbReference type="PROSITE" id="PS51186"/>
    </source>
</evidence>